<dbReference type="PANTHER" id="PTHR43707">
    <property type="entry name" value="HISTIDYL-TRNA SYNTHETASE"/>
    <property type="match status" value="1"/>
</dbReference>
<dbReference type="InterPro" id="IPR045864">
    <property type="entry name" value="aa-tRNA-synth_II/BPL/LPL"/>
</dbReference>
<feature type="binding site" evidence="2">
    <location>
        <begin position="74"/>
        <end position="76"/>
    </location>
    <ligand>
        <name>L-histidine</name>
        <dbReference type="ChEBI" id="CHEBI:57595"/>
    </ligand>
</feature>
<keyword evidence="1" id="KW-0028">Amino-acid biosynthesis</keyword>
<feature type="binding site" evidence="2">
    <location>
        <position position="115"/>
    </location>
    <ligand>
        <name>L-histidine</name>
        <dbReference type="ChEBI" id="CHEBI:57595"/>
    </ligand>
</feature>
<dbReference type="EMBL" id="LTDM01000011">
    <property type="protein sequence ID" value="OLS03192.1"/>
    <property type="molecule type" value="Genomic_DNA"/>
</dbReference>
<dbReference type="PANTHER" id="PTHR43707:SF6">
    <property type="entry name" value="ATP PHOSPHORIBOSYLTRANSFERASE REGULATORY SUBUNIT"/>
    <property type="match status" value="1"/>
</dbReference>
<feature type="binding site" evidence="2">
    <location>
        <position position="119"/>
    </location>
    <ligand>
        <name>L-histidine</name>
        <dbReference type="ChEBI" id="CHEBI:57595"/>
    </ligand>
</feature>
<feature type="binding site" evidence="2">
    <location>
        <begin position="261"/>
        <end position="262"/>
    </location>
    <ligand>
        <name>L-histidine</name>
        <dbReference type="ChEBI" id="CHEBI:57595"/>
    </ligand>
</feature>
<reference evidence="4 5" key="1">
    <citation type="submission" date="2016-02" db="EMBL/GenBank/DDBJ databases">
        <title>Genome sequence of Tissierella creatinophila DSM 6911.</title>
        <authorList>
            <person name="Poehlein A."/>
            <person name="Daniel R."/>
        </authorList>
    </citation>
    <scope>NUCLEOTIDE SEQUENCE [LARGE SCALE GENOMIC DNA]</scope>
    <source>
        <strain evidence="4 5">DSM 6911</strain>
    </source>
</reference>
<proteinExistence type="predicted"/>
<comment type="caution">
    <text evidence="4">The sequence shown here is derived from an EMBL/GenBank/DDBJ whole genome shotgun (WGS) entry which is preliminary data.</text>
</comment>
<dbReference type="InterPro" id="IPR041715">
    <property type="entry name" value="HisRS-like_core"/>
</dbReference>
<dbReference type="PIRSF" id="PIRSF001549">
    <property type="entry name" value="His-tRNA_synth"/>
    <property type="match status" value="1"/>
</dbReference>
<keyword evidence="4" id="KW-0328">Glycosyltransferase</keyword>
<accession>A0A1U7M7A2</accession>
<dbReference type="SUPFAM" id="SSF55681">
    <property type="entry name" value="Class II aaRS and biotin synthetases"/>
    <property type="match status" value="1"/>
</dbReference>
<evidence type="ECO:0000313" key="4">
    <source>
        <dbReference type="EMBL" id="OLS03192.1"/>
    </source>
</evidence>
<feature type="binding site" evidence="2">
    <location>
        <position position="103"/>
    </location>
    <ligand>
        <name>L-histidine</name>
        <dbReference type="ChEBI" id="CHEBI:57595"/>
    </ligand>
</feature>
<dbReference type="Gene3D" id="3.30.930.10">
    <property type="entry name" value="Bira Bifunctional Protein, Domain 2"/>
    <property type="match status" value="1"/>
</dbReference>
<evidence type="ECO:0000313" key="5">
    <source>
        <dbReference type="Proteomes" id="UP000186112"/>
    </source>
</evidence>
<keyword evidence="4" id="KW-0808">Transferase</keyword>
<dbReference type="Pfam" id="PF13393">
    <property type="entry name" value="tRNA-synt_His"/>
    <property type="match status" value="1"/>
</dbReference>
<name>A0A1U7M7A2_TISCR</name>
<dbReference type="GO" id="GO:0005737">
    <property type="term" value="C:cytoplasm"/>
    <property type="evidence" value="ECO:0007669"/>
    <property type="project" value="InterPro"/>
</dbReference>
<feature type="domain" description="Class II Histidinyl-tRNA synthetase (HisRS)-like catalytic core" evidence="3">
    <location>
        <begin position="16"/>
        <end position="305"/>
    </location>
</feature>
<evidence type="ECO:0000256" key="2">
    <source>
        <dbReference type="PIRSR" id="PIRSR001549-1"/>
    </source>
</evidence>
<keyword evidence="1" id="KW-0368">Histidine biosynthesis</keyword>
<keyword evidence="5" id="KW-1185">Reference proteome</keyword>
<dbReference type="Proteomes" id="UP000186112">
    <property type="component" value="Unassembled WGS sequence"/>
</dbReference>
<dbReference type="RefSeq" id="WP_075725568.1">
    <property type="nucleotide sequence ID" value="NZ_LTDM01000011.1"/>
</dbReference>
<organism evidence="4 5">
    <name type="scientific">Tissierella creatinophila DSM 6911</name>
    <dbReference type="NCBI Taxonomy" id="1123403"/>
    <lineage>
        <taxon>Bacteria</taxon>
        <taxon>Bacillati</taxon>
        <taxon>Bacillota</taxon>
        <taxon>Tissierellia</taxon>
        <taxon>Tissierellales</taxon>
        <taxon>Tissierellaceae</taxon>
        <taxon>Tissierella</taxon>
    </lineage>
</organism>
<evidence type="ECO:0000256" key="1">
    <source>
        <dbReference type="ARBA" id="ARBA00023102"/>
    </source>
</evidence>
<dbReference type="GO" id="GO:0000105">
    <property type="term" value="P:L-histidine biosynthetic process"/>
    <property type="evidence" value="ECO:0007669"/>
    <property type="project" value="UniProtKB-KW"/>
</dbReference>
<dbReference type="GO" id="GO:0006427">
    <property type="term" value="P:histidyl-tRNA aminoacylation"/>
    <property type="evidence" value="ECO:0007669"/>
    <property type="project" value="TreeGrafter"/>
</dbReference>
<sequence length="316" mass="36521">MQFRNILEELEVTKFKKGIEREMENFFEDMGFSIIEPRVFEDYDDFIRSNSRWDSSKTVKVLGGDSRIYILRPDITTNILSQIFSKWEGEPPLKVYYNSKVYRNESRGKILQNYQMGVESLGDDISKADGEIVEMAMSVMSNLGEPYILEMGSTKYLDGFFREINLNLQDEIEIRNLISKKNSDSLKTKLKSLKLENTILDKILDMQGDMKEVLDMARAYEMNEEMKGALDSLERVKELFIHKDIIGKVKLDLSMVPDLGYYDGIIFKGYCLGVPTKILSGGRYDKWTKKYGVKVAAIGFMIDMDLVTRIRIKGEK</sequence>
<dbReference type="GO" id="GO:0004821">
    <property type="term" value="F:histidine-tRNA ligase activity"/>
    <property type="evidence" value="ECO:0007669"/>
    <property type="project" value="TreeGrafter"/>
</dbReference>
<gene>
    <name evidence="4" type="primary">hisZ</name>
    <name evidence="4" type="ORF">TICRE_08930</name>
</gene>
<dbReference type="OrthoDB" id="9800814at2"/>
<dbReference type="GO" id="GO:0140096">
    <property type="term" value="F:catalytic activity, acting on a protein"/>
    <property type="evidence" value="ECO:0007669"/>
    <property type="project" value="UniProtKB-ARBA"/>
</dbReference>
<evidence type="ECO:0000259" key="3">
    <source>
        <dbReference type="Pfam" id="PF13393"/>
    </source>
</evidence>
<protein>
    <submittedName>
        <fullName evidence="4">ATP phosphoribosyltransferase regulatory subunit</fullName>
    </submittedName>
</protein>
<dbReference type="GO" id="GO:0016757">
    <property type="term" value="F:glycosyltransferase activity"/>
    <property type="evidence" value="ECO:0007669"/>
    <property type="project" value="UniProtKB-KW"/>
</dbReference>
<dbReference type="InterPro" id="IPR004516">
    <property type="entry name" value="HisRS/HisZ"/>
</dbReference>
<dbReference type="AlphaFoldDB" id="A0A1U7M7A2"/>